<dbReference type="Gene3D" id="1.10.8.60">
    <property type="match status" value="1"/>
</dbReference>
<dbReference type="RefSeq" id="WP_011222135.1">
    <property type="nucleotide sequence ID" value="NZ_RBWW01000005.1"/>
</dbReference>
<name>A0A495QMG3_9EURY</name>
<comment type="caution">
    <text evidence="8">The sequence shown here is derived from an EMBL/GenBank/DDBJ whole genome shotgun (WGS) entry which is preliminary data.</text>
</comment>
<evidence type="ECO:0000256" key="1">
    <source>
        <dbReference type="ARBA" id="ARBA00006184"/>
    </source>
</evidence>
<dbReference type="GeneID" id="40150572"/>
<evidence type="ECO:0000256" key="4">
    <source>
        <dbReference type="ARBA" id="ARBA00022840"/>
    </source>
</evidence>
<feature type="domain" description="Cdc6 C-terminal" evidence="7">
    <location>
        <begin position="317"/>
        <end position="400"/>
    </location>
</feature>
<dbReference type="SMART" id="SM01074">
    <property type="entry name" value="Cdc6_C"/>
    <property type="match status" value="1"/>
</dbReference>
<dbReference type="Pfam" id="PF09079">
    <property type="entry name" value="WHD_Cdc6"/>
    <property type="match status" value="1"/>
</dbReference>
<dbReference type="AlphaFoldDB" id="A0A495QMG3"/>
<proteinExistence type="inferred from homology"/>
<dbReference type="NCBIfam" id="TIGR02928">
    <property type="entry name" value="orc1/cdc6 family replication initiation protein"/>
    <property type="match status" value="1"/>
</dbReference>
<keyword evidence="3 5" id="KW-0547">Nucleotide-binding</keyword>
<dbReference type="SMART" id="SM00382">
    <property type="entry name" value="AAA"/>
    <property type="match status" value="1"/>
</dbReference>
<dbReference type="InterPro" id="IPR055237">
    <property type="entry name" value="Cdc6_lid"/>
</dbReference>
<evidence type="ECO:0000256" key="3">
    <source>
        <dbReference type="ARBA" id="ARBA00022741"/>
    </source>
</evidence>
<keyword evidence="9" id="KW-1185">Reference proteome</keyword>
<evidence type="ECO:0000313" key="9">
    <source>
        <dbReference type="Proteomes" id="UP000268233"/>
    </source>
</evidence>
<sequence length="402" mass="44584">MDSDDESEAVHSVFNTVSQEGGKIFEQREILQIDYVPSENRIVGRDEQIEKVAGEIGPIVVGQPPNSIIIYGKTGCGKSLVAKHVSKIAREEAENRGVKLATGYVNCQQAKGNSDALSKYGRAINPPESGVKFPTRGISENEYFERVWSVLNEFYDAAIIVLDEVDKLNNDDLLMALSRAGEDGSVDVPIGVIAVSNKINYRDKMSERTKSSFGHNEFIFEPYDADQIREILQNRTDAFADGVLDDGVIPRAAALSAKEHGDARKAMRLLRYAGDQANKENAERVKESHLTDARASAEVDRLLELISGLPPHSKHVLLALANLTKNHPDREWFRTVRVREIYLEVCDRSGADPLSAERTRQLLNELCFLEVAGSRRGTGEGKGHYSQYTLLWDADIVLTLGN</sequence>
<dbReference type="HAMAP" id="MF_01407">
    <property type="entry name" value="ORC1_type_DNA_replic_protein"/>
    <property type="match status" value="1"/>
</dbReference>
<dbReference type="InterPro" id="IPR041664">
    <property type="entry name" value="AAA_16"/>
</dbReference>
<dbReference type="SMR" id="A0A495QMG3"/>
<dbReference type="SUPFAM" id="SSF46785">
    <property type="entry name" value="Winged helix' DNA-binding domain"/>
    <property type="match status" value="1"/>
</dbReference>
<dbReference type="CDD" id="cd08768">
    <property type="entry name" value="Cdc6_C"/>
    <property type="match status" value="1"/>
</dbReference>
<comment type="similarity">
    <text evidence="1 5">Belongs to the CDC6/cdc18 family.</text>
</comment>
<dbReference type="Gene3D" id="1.10.10.10">
    <property type="entry name" value="Winged helix-like DNA-binding domain superfamily/Winged helix DNA-binding domain"/>
    <property type="match status" value="1"/>
</dbReference>
<dbReference type="InterPro" id="IPR014277">
    <property type="entry name" value="Orc1/Cdc6_arc"/>
</dbReference>
<dbReference type="InterPro" id="IPR003593">
    <property type="entry name" value="AAA+_ATPase"/>
</dbReference>
<dbReference type="Pfam" id="PF22703">
    <property type="entry name" value="Cdc6_lid"/>
    <property type="match status" value="1"/>
</dbReference>
<dbReference type="InterPro" id="IPR050311">
    <property type="entry name" value="ORC1/CDC6"/>
</dbReference>
<evidence type="ECO:0000256" key="2">
    <source>
        <dbReference type="ARBA" id="ARBA00022705"/>
    </source>
</evidence>
<evidence type="ECO:0000313" key="8">
    <source>
        <dbReference type="EMBL" id="RKS74185.1"/>
    </source>
</evidence>
<dbReference type="InterPro" id="IPR036390">
    <property type="entry name" value="WH_DNA-bd_sf"/>
</dbReference>
<keyword evidence="2 5" id="KW-0235">DNA replication</keyword>
<dbReference type="Gene3D" id="3.40.50.300">
    <property type="entry name" value="P-loop containing nucleotide triphosphate hydrolases"/>
    <property type="match status" value="1"/>
</dbReference>
<feature type="binding site" evidence="5">
    <location>
        <position position="235"/>
    </location>
    <ligand>
        <name>ATP</name>
        <dbReference type="ChEBI" id="CHEBI:30616"/>
    </ligand>
</feature>
<dbReference type="GO" id="GO:0006260">
    <property type="term" value="P:DNA replication"/>
    <property type="evidence" value="ECO:0007669"/>
    <property type="project" value="UniProtKB-UniRule"/>
</dbReference>
<protein>
    <recommendedName>
        <fullName evidence="5">ORC1-type DNA replication protein</fullName>
    </recommendedName>
</protein>
<comment type="function">
    <text evidence="5">Involved in regulation of DNA replication.</text>
</comment>
<dbReference type="EMBL" id="RBWW01000005">
    <property type="protein sequence ID" value="RKS74185.1"/>
    <property type="molecule type" value="Genomic_DNA"/>
</dbReference>
<dbReference type="GO" id="GO:0005524">
    <property type="term" value="F:ATP binding"/>
    <property type="evidence" value="ECO:0007669"/>
    <property type="project" value="UniProtKB-UniRule"/>
</dbReference>
<dbReference type="SUPFAM" id="SSF52540">
    <property type="entry name" value="P-loop containing nucleoside triphosphate hydrolases"/>
    <property type="match status" value="1"/>
</dbReference>
<dbReference type="InterPro" id="IPR027417">
    <property type="entry name" value="P-loop_NTPase"/>
</dbReference>
<feature type="binding site" evidence="5">
    <location>
        <position position="223"/>
    </location>
    <ligand>
        <name>ATP</name>
        <dbReference type="ChEBI" id="CHEBI:30616"/>
    </ligand>
</feature>
<evidence type="ECO:0000256" key="5">
    <source>
        <dbReference type="HAMAP-Rule" id="MF_01407"/>
    </source>
</evidence>
<dbReference type="Pfam" id="PF13191">
    <property type="entry name" value="AAA_16"/>
    <property type="match status" value="1"/>
</dbReference>
<evidence type="ECO:0000259" key="6">
    <source>
        <dbReference type="SMART" id="SM00382"/>
    </source>
</evidence>
<evidence type="ECO:0000259" key="7">
    <source>
        <dbReference type="SMART" id="SM01074"/>
    </source>
</evidence>
<feature type="domain" description="AAA+ ATPase" evidence="6">
    <location>
        <begin position="64"/>
        <end position="224"/>
    </location>
</feature>
<dbReference type="Proteomes" id="UP000268233">
    <property type="component" value="Unassembled WGS sequence"/>
</dbReference>
<comment type="caution">
    <text evidence="5">Lacks conserved residue(s) required for the propagation of feature annotation.</text>
</comment>
<keyword evidence="4 5" id="KW-0067">ATP-binding</keyword>
<organism evidence="8 9">
    <name type="scientific">Haloarcula quadrata</name>
    <dbReference type="NCBI Taxonomy" id="182779"/>
    <lineage>
        <taxon>Archaea</taxon>
        <taxon>Methanobacteriati</taxon>
        <taxon>Methanobacteriota</taxon>
        <taxon>Stenosarchaea group</taxon>
        <taxon>Halobacteria</taxon>
        <taxon>Halobacteriales</taxon>
        <taxon>Haloarculaceae</taxon>
        <taxon>Haloarcula</taxon>
    </lineage>
</organism>
<dbReference type="CDD" id="cd00009">
    <property type="entry name" value="AAA"/>
    <property type="match status" value="1"/>
</dbReference>
<accession>A0A495QMG3</accession>
<dbReference type="InterPro" id="IPR015163">
    <property type="entry name" value="Cdc6_C"/>
</dbReference>
<reference evidence="8 9" key="1">
    <citation type="submission" date="2018-10" db="EMBL/GenBank/DDBJ databases">
        <title>Genomic Encyclopedia of Archaeal and Bacterial Type Strains, Phase II (KMG-II): from individual species to whole genera.</title>
        <authorList>
            <person name="Goeker M."/>
        </authorList>
    </citation>
    <scope>NUCLEOTIDE SEQUENCE [LARGE SCALE GENOMIC DNA]</scope>
    <source>
        <strain evidence="8 9">DSM 11927</strain>
    </source>
</reference>
<dbReference type="InterPro" id="IPR036388">
    <property type="entry name" value="WH-like_DNA-bd_sf"/>
</dbReference>
<dbReference type="PANTHER" id="PTHR10763:SF22">
    <property type="entry name" value="ORC1-TYPE DNA REPLICATION PROTEIN"/>
    <property type="match status" value="1"/>
</dbReference>
<gene>
    <name evidence="8" type="ORF">BDK61_4771</name>
</gene>
<dbReference type="FunFam" id="1.10.8.60:FF:000073">
    <property type="entry name" value="ORC1-type DNA replication protein"/>
    <property type="match status" value="1"/>
</dbReference>
<dbReference type="PANTHER" id="PTHR10763">
    <property type="entry name" value="CELL DIVISION CONTROL PROTEIN 6-RELATED"/>
    <property type="match status" value="1"/>
</dbReference>